<dbReference type="Proteomes" id="UP001359559">
    <property type="component" value="Unassembled WGS sequence"/>
</dbReference>
<organism evidence="2 3">
    <name type="scientific">Clitoria ternatea</name>
    <name type="common">Butterfly pea</name>
    <dbReference type="NCBI Taxonomy" id="43366"/>
    <lineage>
        <taxon>Eukaryota</taxon>
        <taxon>Viridiplantae</taxon>
        <taxon>Streptophyta</taxon>
        <taxon>Embryophyta</taxon>
        <taxon>Tracheophyta</taxon>
        <taxon>Spermatophyta</taxon>
        <taxon>Magnoliopsida</taxon>
        <taxon>eudicotyledons</taxon>
        <taxon>Gunneridae</taxon>
        <taxon>Pentapetalae</taxon>
        <taxon>rosids</taxon>
        <taxon>fabids</taxon>
        <taxon>Fabales</taxon>
        <taxon>Fabaceae</taxon>
        <taxon>Papilionoideae</taxon>
        <taxon>50 kb inversion clade</taxon>
        <taxon>NPAAA clade</taxon>
        <taxon>indigoferoid/millettioid clade</taxon>
        <taxon>Phaseoleae</taxon>
        <taxon>Clitoria</taxon>
    </lineage>
</organism>
<accession>A0AAN9K2T1</accession>
<dbReference type="PANTHER" id="PTHR33622">
    <property type="entry name" value="OS03G0724500 PROTEIN"/>
    <property type="match status" value="1"/>
</dbReference>
<dbReference type="EMBL" id="JAYKXN010000002">
    <property type="protein sequence ID" value="KAK7309293.1"/>
    <property type="molecule type" value="Genomic_DNA"/>
</dbReference>
<feature type="region of interest" description="Disordered" evidence="1">
    <location>
        <begin position="72"/>
        <end position="94"/>
    </location>
</feature>
<evidence type="ECO:0000256" key="1">
    <source>
        <dbReference type="SAM" id="MobiDB-lite"/>
    </source>
</evidence>
<comment type="caution">
    <text evidence="2">The sequence shown here is derived from an EMBL/GenBank/DDBJ whole genome shotgun (WGS) entry which is preliminary data.</text>
</comment>
<evidence type="ECO:0000313" key="2">
    <source>
        <dbReference type="EMBL" id="KAK7309293.1"/>
    </source>
</evidence>
<name>A0AAN9K2T1_CLITE</name>
<keyword evidence="3" id="KW-1185">Reference proteome</keyword>
<proteinExistence type="predicted"/>
<sequence>MGSNIKKTDEKLPVNTASRVTFCQRKKPENGNGSFMSNLRKHFYEFIHASADEHKRCLRNTIEKIINASKFFGKNSDSTSGGENSVSFQSSTRN</sequence>
<dbReference type="PANTHER" id="PTHR33622:SF15">
    <property type="match status" value="1"/>
</dbReference>
<dbReference type="AlphaFoldDB" id="A0AAN9K2T1"/>
<protein>
    <submittedName>
        <fullName evidence="2">Uncharacterized protein</fullName>
    </submittedName>
</protein>
<reference evidence="2 3" key="1">
    <citation type="submission" date="2024-01" db="EMBL/GenBank/DDBJ databases">
        <title>The genomes of 5 underutilized Papilionoideae crops provide insights into root nodulation and disease resistance.</title>
        <authorList>
            <person name="Yuan L."/>
        </authorList>
    </citation>
    <scope>NUCLEOTIDE SEQUENCE [LARGE SCALE GENOMIC DNA]</scope>
    <source>
        <strain evidence="2">LY-2023</strain>
        <tissue evidence="2">Leaf</tissue>
    </source>
</reference>
<feature type="compositionally biased region" description="Polar residues" evidence="1">
    <location>
        <begin position="75"/>
        <end position="94"/>
    </location>
</feature>
<evidence type="ECO:0000313" key="3">
    <source>
        <dbReference type="Proteomes" id="UP001359559"/>
    </source>
</evidence>
<gene>
    <name evidence="2" type="ORF">RJT34_05890</name>
</gene>